<feature type="region of interest" description="Disordered" evidence="1">
    <location>
        <begin position="1"/>
        <end position="31"/>
    </location>
</feature>
<organism evidence="2 3">
    <name type="scientific">Verruconis gallopava</name>
    <dbReference type="NCBI Taxonomy" id="253628"/>
    <lineage>
        <taxon>Eukaryota</taxon>
        <taxon>Fungi</taxon>
        <taxon>Dikarya</taxon>
        <taxon>Ascomycota</taxon>
        <taxon>Pezizomycotina</taxon>
        <taxon>Dothideomycetes</taxon>
        <taxon>Pleosporomycetidae</taxon>
        <taxon>Venturiales</taxon>
        <taxon>Sympoventuriaceae</taxon>
        <taxon>Verruconis</taxon>
    </lineage>
</organism>
<dbReference type="InParanoid" id="A0A0D1XJW4"/>
<evidence type="ECO:0008006" key="4">
    <source>
        <dbReference type="Google" id="ProtNLM"/>
    </source>
</evidence>
<dbReference type="OrthoDB" id="3849060at2759"/>
<evidence type="ECO:0000313" key="3">
    <source>
        <dbReference type="Proteomes" id="UP000053259"/>
    </source>
</evidence>
<reference evidence="2 3" key="1">
    <citation type="submission" date="2015-01" db="EMBL/GenBank/DDBJ databases">
        <title>The Genome Sequence of Ochroconis gallopava CBS43764.</title>
        <authorList>
            <consortium name="The Broad Institute Genomics Platform"/>
            <person name="Cuomo C."/>
            <person name="de Hoog S."/>
            <person name="Gorbushina A."/>
            <person name="Stielow B."/>
            <person name="Teixiera M."/>
            <person name="Abouelleil A."/>
            <person name="Chapman S.B."/>
            <person name="Priest M."/>
            <person name="Young S.K."/>
            <person name="Wortman J."/>
            <person name="Nusbaum C."/>
            <person name="Birren B."/>
        </authorList>
    </citation>
    <scope>NUCLEOTIDE SEQUENCE [LARGE SCALE GENOMIC DNA]</scope>
    <source>
        <strain evidence="2 3">CBS 43764</strain>
    </source>
</reference>
<dbReference type="Proteomes" id="UP000053259">
    <property type="component" value="Unassembled WGS sequence"/>
</dbReference>
<dbReference type="GeneID" id="27314014"/>
<evidence type="ECO:0000313" key="2">
    <source>
        <dbReference type="EMBL" id="KIW02591.1"/>
    </source>
</evidence>
<protein>
    <recommendedName>
        <fullName evidence="4">BZIP domain-containing protein</fullName>
    </recommendedName>
</protein>
<dbReference type="PANTHER" id="PTHR37012:SF7">
    <property type="entry name" value="B-ZIP TRANSCRIPTION FACTOR (EUROFUNG)-RELATED"/>
    <property type="match status" value="1"/>
</dbReference>
<accession>A0A0D1XJW4</accession>
<keyword evidence="3" id="KW-1185">Reference proteome</keyword>
<evidence type="ECO:0000256" key="1">
    <source>
        <dbReference type="SAM" id="MobiDB-lite"/>
    </source>
</evidence>
<dbReference type="PANTHER" id="PTHR37012">
    <property type="entry name" value="B-ZIP TRANSCRIPTION FACTOR (EUROFUNG)-RELATED"/>
    <property type="match status" value="1"/>
</dbReference>
<dbReference type="InterPro" id="IPR021833">
    <property type="entry name" value="DUF3425"/>
</dbReference>
<dbReference type="EMBL" id="KN847548">
    <property type="protein sequence ID" value="KIW02591.1"/>
    <property type="molecule type" value="Genomic_DNA"/>
</dbReference>
<dbReference type="HOGENOM" id="CLU_030985_1_0_1"/>
<name>A0A0D1XJW4_9PEZI</name>
<dbReference type="Pfam" id="PF11905">
    <property type="entry name" value="DUF3425"/>
    <property type="match status" value="1"/>
</dbReference>
<feature type="compositionally biased region" description="Basic and acidic residues" evidence="1">
    <location>
        <begin position="1"/>
        <end position="20"/>
    </location>
</feature>
<dbReference type="VEuPathDB" id="FungiDB:PV09_06041"/>
<dbReference type="AlphaFoldDB" id="A0A0D1XJW4"/>
<dbReference type="RefSeq" id="XP_016212460.1">
    <property type="nucleotide sequence ID" value="XM_016359624.1"/>
</dbReference>
<gene>
    <name evidence="2" type="ORF">PV09_06041</name>
</gene>
<sequence length="404" mass="46544">MTREVSSEARARKRERDKQNQRQRRKRERDAFEELQLKNELLEQQVKALSTGTAPDIQRLNEQVEVLQMGNKKLKEKLTMVDNFVRSWNTLASDSVAPTSATPSMNAKEARMQPPVQMSQALSPAVSTPRHSVRSPVPYQVTGYFTGRRRGSLSSDWSGSIASPAFDENSSKLEVCEKRLSFLLDTPRHQRLPVNLRLNSAHPQPGFDPFSLIIEKMRISNACFEACDPFPHPFDLMYGESRNELANAVAVITYPNPSRRTEKLAYQWYSYLLARWMIDPTPINFSRIPPMLHPTNRQLCVPHAPIFDYIAWPTMRDNFIDSGMRYCRPEVFGLLFVTCRLRNTPNADYILRDVNNEAYIDPAFLAKVCDIDNWVLLDRFWTDYPDLVKGMDPAKHMISEEDLV</sequence>
<proteinExistence type="predicted"/>